<dbReference type="Proteomes" id="UP000030416">
    <property type="component" value="Unassembled WGS sequence"/>
</dbReference>
<evidence type="ECO:0000313" key="2">
    <source>
        <dbReference type="EMBL" id="KGR79095.1"/>
    </source>
</evidence>
<keyword evidence="1" id="KW-0472">Membrane</keyword>
<keyword evidence="1" id="KW-1133">Transmembrane helix</keyword>
<feature type="transmembrane region" description="Helical" evidence="1">
    <location>
        <begin position="32"/>
        <end position="52"/>
    </location>
</feature>
<organism evidence="2 3">
    <name type="scientific">Ureibacillus manganicus DSM 26584</name>
    <dbReference type="NCBI Taxonomy" id="1384049"/>
    <lineage>
        <taxon>Bacteria</taxon>
        <taxon>Bacillati</taxon>
        <taxon>Bacillota</taxon>
        <taxon>Bacilli</taxon>
        <taxon>Bacillales</taxon>
        <taxon>Caryophanaceae</taxon>
        <taxon>Ureibacillus</taxon>
    </lineage>
</organism>
<dbReference type="EMBL" id="JPVN01000008">
    <property type="protein sequence ID" value="KGR79095.1"/>
    <property type="molecule type" value="Genomic_DNA"/>
</dbReference>
<name>A0A0A3I6D9_9BACL</name>
<evidence type="ECO:0000256" key="1">
    <source>
        <dbReference type="SAM" id="Phobius"/>
    </source>
</evidence>
<reference evidence="2 3" key="1">
    <citation type="submission" date="2014-02" db="EMBL/GenBank/DDBJ databases">
        <title>Draft genome sequence of Lysinibacillus manganicus DSM 26584T.</title>
        <authorList>
            <person name="Zhang F."/>
            <person name="Wang G."/>
            <person name="Zhang L."/>
        </authorList>
    </citation>
    <scope>NUCLEOTIDE SEQUENCE [LARGE SCALE GENOMIC DNA]</scope>
    <source>
        <strain evidence="2 3">DSM 26584</strain>
    </source>
</reference>
<accession>A0A0A3I6D9</accession>
<protein>
    <submittedName>
        <fullName evidence="2">Uncharacterized protein</fullName>
    </submittedName>
</protein>
<feature type="transmembrane region" description="Helical" evidence="1">
    <location>
        <begin position="64"/>
        <end position="86"/>
    </location>
</feature>
<dbReference type="AlphaFoldDB" id="A0A0A3I6D9"/>
<feature type="transmembrane region" description="Helical" evidence="1">
    <location>
        <begin position="7"/>
        <end position="26"/>
    </location>
</feature>
<sequence>MNFIKSIDIIFIFAFSLLIVYDFFPNTPFADFIPSGVLIPLILVIMLVSLIFKKYRETNKKVLFKWQIFMMIYIILLIGTMTILGGQSSTGIAFDNEVMWIIFLMSLFSMYSQWKKLRNSEE</sequence>
<gene>
    <name evidence="2" type="ORF">CD29_08830</name>
</gene>
<dbReference type="STRING" id="1384049.CD29_08830"/>
<dbReference type="eggNOG" id="ENOG5030BV9">
    <property type="taxonomic scope" value="Bacteria"/>
</dbReference>
<keyword evidence="3" id="KW-1185">Reference proteome</keyword>
<proteinExistence type="predicted"/>
<evidence type="ECO:0000313" key="3">
    <source>
        <dbReference type="Proteomes" id="UP000030416"/>
    </source>
</evidence>
<dbReference type="OrthoDB" id="2932708at2"/>
<keyword evidence="1" id="KW-0812">Transmembrane</keyword>
<feature type="transmembrane region" description="Helical" evidence="1">
    <location>
        <begin position="98"/>
        <end position="114"/>
    </location>
</feature>
<comment type="caution">
    <text evidence="2">The sequence shown here is derived from an EMBL/GenBank/DDBJ whole genome shotgun (WGS) entry which is preliminary data.</text>
</comment>